<feature type="region of interest" description="Disordered" evidence="3">
    <location>
        <begin position="40"/>
        <end position="83"/>
    </location>
</feature>
<feature type="compositionally biased region" description="Gly residues" evidence="3">
    <location>
        <begin position="58"/>
        <end position="68"/>
    </location>
</feature>
<gene>
    <name evidence="4" type="ORF">ECPE_LOCUS17796</name>
</gene>
<dbReference type="PANTHER" id="PTHR12786:SF2">
    <property type="entry name" value="SPLICING FACTOR 3A SUBUNIT 3"/>
    <property type="match status" value="1"/>
</dbReference>
<sequence length="101" mass="11494">MQRVLTEKQREVASLEARIYRMSELLKEIREATIENVQRRQARVGFERDEEEADADKGVGGEGEGGPGADDDDDDIPYNPKNLPLGWDGKVGFYLHLYQQI</sequence>
<keyword evidence="5" id="KW-1185">Reference proteome</keyword>
<name>A0A183BF11_9TREM</name>
<protein>
    <submittedName>
        <fullName evidence="6">DUF3449 domain-containing protein</fullName>
    </submittedName>
</protein>
<dbReference type="GO" id="GO:0003723">
    <property type="term" value="F:RNA binding"/>
    <property type="evidence" value="ECO:0007669"/>
    <property type="project" value="TreeGrafter"/>
</dbReference>
<accession>A0A183BF11</accession>
<keyword evidence="2" id="KW-0539">Nucleus</keyword>
<dbReference type="EMBL" id="UZAN01071663">
    <property type="protein sequence ID" value="VDP95108.1"/>
    <property type="molecule type" value="Genomic_DNA"/>
</dbReference>
<reference evidence="4 5" key="2">
    <citation type="submission" date="2018-11" db="EMBL/GenBank/DDBJ databases">
        <authorList>
            <consortium name="Pathogen Informatics"/>
        </authorList>
    </citation>
    <scope>NUCLEOTIDE SEQUENCE [LARGE SCALE GENOMIC DNA]</scope>
    <source>
        <strain evidence="4 5">Egypt</strain>
    </source>
</reference>
<evidence type="ECO:0000256" key="1">
    <source>
        <dbReference type="ARBA" id="ARBA00004123"/>
    </source>
</evidence>
<evidence type="ECO:0000313" key="4">
    <source>
        <dbReference type="EMBL" id="VDP95108.1"/>
    </source>
</evidence>
<dbReference type="AlphaFoldDB" id="A0A183BF11"/>
<comment type="subcellular location">
    <subcellularLocation>
        <location evidence="1">Nucleus</location>
    </subcellularLocation>
</comment>
<organism evidence="6">
    <name type="scientific">Echinostoma caproni</name>
    <dbReference type="NCBI Taxonomy" id="27848"/>
    <lineage>
        <taxon>Eukaryota</taxon>
        <taxon>Metazoa</taxon>
        <taxon>Spiralia</taxon>
        <taxon>Lophotrochozoa</taxon>
        <taxon>Platyhelminthes</taxon>
        <taxon>Trematoda</taxon>
        <taxon>Digenea</taxon>
        <taxon>Plagiorchiida</taxon>
        <taxon>Echinostomata</taxon>
        <taxon>Echinostomatoidea</taxon>
        <taxon>Echinostomatidae</taxon>
        <taxon>Echinostoma</taxon>
    </lineage>
</organism>
<evidence type="ECO:0000256" key="3">
    <source>
        <dbReference type="SAM" id="MobiDB-lite"/>
    </source>
</evidence>
<dbReference type="GO" id="GO:0005681">
    <property type="term" value="C:spliceosomal complex"/>
    <property type="evidence" value="ECO:0007669"/>
    <property type="project" value="TreeGrafter"/>
</dbReference>
<reference evidence="6" key="1">
    <citation type="submission" date="2016-06" db="UniProtKB">
        <authorList>
            <consortium name="WormBaseParasite"/>
        </authorList>
    </citation>
    <scope>IDENTIFICATION</scope>
</reference>
<dbReference type="GO" id="GO:0000398">
    <property type="term" value="P:mRNA splicing, via spliceosome"/>
    <property type="evidence" value="ECO:0007669"/>
    <property type="project" value="TreeGrafter"/>
</dbReference>
<evidence type="ECO:0000256" key="2">
    <source>
        <dbReference type="ARBA" id="ARBA00023242"/>
    </source>
</evidence>
<evidence type="ECO:0000313" key="6">
    <source>
        <dbReference type="WBParaSite" id="ECPE_0001784101-mRNA-1"/>
    </source>
</evidence>
<dbReference type="PANTHER" id="PTHR12786">
    <property type="entry name" value="SPLICING FACTOR SF3A-RELATED"/>
    <property type="match status" value="1"/>
</dbReference>
<evidence type="ECO:0000313" key="5">
    <source>
        <dbReference type="Proteomes" id="UP000272942"/>
    </source>
</evidence>
<dbReference type="Proteomes" id="UP000272942">
    <property type="component" value="Unassembled WGS sequence"/>
</dbReference>
<proteinExistence type="predicted"/>
<dbReference type="WBParaSite" id="ECPE_0001784101-mRNA-1">
    <property type="protein sequence ID" value="ECPE_0001784101-mRNA-1"/>
    <property type="gene ID" value="ECPE_0001784101"/>
</dbReference>
<dbReference type="InterPro" id="IPR051421">
    <property type="entry name" value="RNA_Proc_DNA_Dmg_Regulator"/>
</dbReference>